<dbReference type="EMBL" id="LR797503">
    <property type="protein sequence ID" value="CAB4221446.1"/>
    <property type="molecule type" value="Genomic_DNA"/>
</dbReference>
<evidence type="ECO:0000313" key="1">
    <source>
        <dbReference type="EMBL" id="CAB4221446.1"/>
    </source>
</evidence>
<organism evidence="1">
    <name type="scientific">uncultured Caudovirales phage</name>
    <dbReference type="NCBI Taxonomy" id="2100421"/>
    <lineage>
        <taxon>Viruses</taxon>
        <taxon>Duplodnaviria</taxon>
        <taxon>Heunggongvirae</taxon>
        <taxon>Uroviricota</taxon>
        <taxon>Caudoviricetes</taxon>
        <taxon>Peduoviridae</taxon>
        <taxon>Maltschvirus</taxon>
        <taxon>Maltschvirus maltsch</taxon>
    </lineage>
</organism>
<name>A0A6J5T2J5_9CAUD</name>
<proteinExistence type="predicted"/>
<protein>
    <submittedName>
        <fullName evidence="1">Uncharacterized protein</fullName>
    </submittedName>
</protein>
<sequence>MSDTGTRFIGYTLVDVTDTGVYRSDLNQLRRNQQRNWETVLQVLGLRTQPMDIVSAQTSTQVDLSLYKFGKSFTGLQNCWQFVFCVEQQDIFGDINNPTNLFAHDFNSIPIIINLTESAKLDLPLFQTNGEFKNIYFEVYSNLD</sequence>
<gene>
    <name evidence="1" type="ORF">UFOVP1636_309</name>
</gene>
<reference evidence="1" key="1">
    <citation type="submission" date="2020-05" db="EMBL/GenBank/DDBJ databases">
        <authorList>
            <person name="Chiriac C."/>
            <person name="Salcher M."/>
            <person name="Ghai R."/>
            <person name="Kavagutti S V."/>
        </authorList>
    </citation>
    <scope>NUCLEOTIDE SEQUENCE</scope>
</reference>
<accession>A0A6J5T2J5</accession>